<dbReference type="PANTHER" id="PTHR31923:SF33">
    <property type="entry name" value="BSD DOMAIN CONTAINING PROTEIN, EXPRESSED"/>
    <property type="match status" value="1"/>
</dbReference>
<comment type="caution">
    <text evidence="2">The sequence shown here is derived from an EMBL/GenBank/DDBJ whole genome shotgun (WGS) entry which is preliminary data.</text>
</comment>
<dbReference type="SMART" id="SM00751">
    <property type="entry name" value="BSD"/>
    <property type="match status" value="1"/>
</dbReference>
<dbReference type="Pfam" id="PF03909">
    <property type="entry name" value="BSD"/>
    <property type="match status" value="1"/>
</dbReference>
<accession>A0A8T0VYI9</accession>
<dbReference type="InterPro" id="IPR035925">
    <property type="entry name" value="BSD_dom_sf"/>
</dbReference>
<name>A0A8T0VYI9_PANVG</name>
<feature type="domain" description="BSD" evidence="1">
    <location>
        <begin position="21"/>
        <end position="73"/>
    </location>
</feature>
<organism evidence="2 3">
    <name type="scientific">Panicum virgatum</name>
    <name type="common">Blackwell switchgrass</name>
    <dbReference type="NCBI Taxonomy" id="38727"/>
    <lineage>
        <taxon>Eukaryota</taxon>
        <taxon>Viridiplantae</taxon>
        <taxon>Streptophyta</taxon>
        <taxon>Embryophyta</taxon>
        <taxon>Tracheophyta</taxon>
        <taxon>Spermatophyta</taxon>
        <taxon>Magnoliopsida</taxon>
        <taxon>Liliopsida</taxon>
        <taxon>Poales</taxon>
        <taxon>Poaceae</taxon>
        <taxon>PACMAD clade</taxon>
        <taxon>Panicoideae</taxon>
        <taxon>Panicodae</taxon>
        <taxon>Paniceae</taxon>
        <taxon>Panicinae</taxon>
        <taxon>Panicum</taxon>
        <taxon>Panicum sect. Hiantes</taxon>
    </lineage>
</organism>
<evidence type="ECO:0000313" key="3">
    <source>
        <dbReference type="Proteomes" id="UP000823388"/>
    </source>
</evidence>
<proteinExistence type="predicted"/>
<dbReference type="PANTHER" id="PTHR31923">
    <property type="entry name" value="BSD DOMAIN-CONTAINING PROTEIN"/>
    <property type="match status" value="1"/>
</dbReference>
<sequence>MSPCGTSSGSTSPSSRRRGLRRYFDMTEAQQDNALAVESLASELADLRIELCPSHTSEGCFLKIHFVLLHPISSRRRMLRFCRLHCMFQPMVWLAVTCLPSLLREKNRERLEVNDLI</sequence>
<keyword evidence="3" id="KW-1185">Reference proteome</keyword>
<dbReference type="SUPFAM" id="SSF140383">
    <property type="entry name" value="BSD domain-like"/>
    <property type="match status" value="1"/>
</dbReference>
<reference evidence="2" key="1">
    <citation type="submission" date="2020-05" db="EMBL/GenBank/DDBJ databases">
        <title>WGS assembly of Panicum virgatum.</title>
        <authorList>
            <person name="Lovell J.T."/>
            <person name="Jenkins J."/>
            <person name="Shu S."/>
            <person name="Juenger T.E."/>
            <person name="Schmutz J."/>
        </authorList>
    </citation>
    <scope>NUCLEOTIDE SEQUENCE</scope>
    <source>
        <strain evidence="2">AP13</strain>
    </source>
</reference>
<dbReference type="AlphaFoldDB" id="A0A8T0VYI9"/>
<evidence type="ECO:0000313" key="2">
    <source>
        <dbReference type="EMBL" id="KAG2639517.1"/>
    </source>
</evidence>
<dbReference type="EMBL" id="CM029039">
    <property type="protein sequence ID" value="KAG2639517.1"/>
    <property type="molecule type" value="Genomic_DNA"/>
</dbReference>
<gene>
    <name evidence="2" type="ORF">PVAP13_2KG008800</name>
</gene>
<protein>
    <recommendedName>
        <fullName evidence="1">BSD domain-containing protein</fullName>
    </recommendedName>
</protein>
<dbReference type="InterPro" id="IPR005607">
    <property type="entry name" value="BSD_dom"/>
</dbReference>
<dbReference type="Proteomes" id="UP000823388">
    <property type="component" value="Chromosome 2K"/>
</dbReference>
<evidence type="ECO:0000259" key="1">
    <source>
        <dbReference type="SMART" id="SM00751"/>
    </source>
</evidence>